<name>A0A645CXT5_9ZZZZ</name>
<reference evidence="1" key="1">
    <citation type="submission" date="2019-08" db="EMBL/GenBank/DDBJ databases">
        <authorList>
            <person name="Kucharzyk K."/>
            <person name="Murdoch R.W."/>
            <person name="Higgins S."/>
            <person name="Loffler F."/>
        </authorList>
    </citation>
    <scope>NUCLEOTIDE SEQUENCE</scope>
</reference>
<evidence type="ECO:0000313" key="1">
    <source>
        <dbReference type="EMBL" id="MPM81754.1"/>
    </source>
</evidence>
<organism evidence="1">
    <name type="scientific">bioreactor metagenome</name>
    <dbReference type="NCBI Taxonomy" id="1076179"/>
    <lineage>
        <taxon>unclassified sequences</taxon>
        <taxon>metagenomes</taxon>
        <taxon>ecological metagenomes</taxon>
    </lineage>
</organism>
<dbReference type="AlphaFoldDB" id="A0A645CXT5"/>
<comment type="caution">
    <text evidence="1">The sequence shown here is derived from an EMBL/GenBank/DDBJ whole genome shotgun (WGS) entry which is preliminary data.</text>
</comment>
<proteinExistence type="predicted"/>
<accession>A0A645CXT5</accession>
<protein>
    <submittedName>
        <fullName evidence="1">Uncharacterized protein</fullName>
    </submittedName>
</protein>
<gene>
    <name evidence="1" type="ORF">SDC9_128811</name>
</gene>
<sequence length="177" mass="19769">MMAGTPTGFGVGDIVEGDNHAVDRESLCFSFLFQLADAVLKLVRGGRLMEYSTVTAPESQRLKLTKLCSLAVGHLIFFIQPIQHTERQEVNIAFAAFLCIQQTYRTGGKVSCIAVRFSAAVNQQPFHFLKIVFMDKRLTDNNKAARIRNPYRHIFKCWNIVGNILTYIPVTAGGCLL</sequence>
<dbReference type="EMBL" id="VSSQ01031014">
    <property type="protein sequence ID" value="MPM81754.1"/>
    <property type="molecule type" value="Genomic_DNA"/>
</dbReference>